<evidence type="ECO:0000313" key="2">
    <source>
        <dbReference type="Proteomes" id="UP001222027"/>
    </source>
</evidence>
<dbReference type="AlphaFoldDB" id="A0AAV8QX11"/>
<name>A0AAV8QX11_ENSVE</name>
<evidence type="ECO:0000313" key="1">
    <source>
        <dbReference type="EMBL" id="KAJ8485243.1"/>
    </source>
</evidence>
<keyword evidence="2" id="KW-1185">Reference proteome</keyword>
<comment type="caution">
    <text evidence="1">The sequence shown here is derived from an EMBL/GenBank/DDBJ whole genome shotgun (WGS) entry which is preliminary data.</text>
</comment>
<proteinExistence type="predicted"/>
<sequence length="70" mass="7737">MCPPVPVRGAPSSCSPASARCALPHIGNGFALQPRLGLSIWGFFIVCRIQVWHLWHGLEQKDMVSLRLKV</sequence>
<organism evidence="1 2">
    <name type="scientific">Ensete ventricosum</name>
    <name type="common">Abyssinian banana</name>
    <name type="synonym">Musa ensete</name>
    <dbReference type="NCBI Taxonomy" id="4639"/>
    <lineage>
        <taxon>Eukaryota</taxon>
        <taxon>Viridiplantae</taxon>
        <taxon>Streptophyta</taxon>
        <taxon>Embryophyta</taxon>
        <taxon>Tracheophyta</taxon>
        <taxon>Spermatophyta</taxon>
        <taxon>Magnoliopsida</taxon>
        <taxon>Liliopsida</taxon>
        <taxon>Zingiberales</taxon>
        <taxon>Musaceae</taxon>
        <taxon>Ensete</taxon>
    </lineage>
</organism>
<reference evidence="1 2" key="1">
    <citation type="submission" date="2022-12" db="EMBL/GenBank/DDBJ databases">
        <title>Chromosome-scale assembly of the Ensete ventricosum genome.</title>
        <authorList>
            <person name="Dussert Y."/>
            <person name="Stocks J."/>
            <person name="Wendawek A."/>
            <person name="Woldeyes F."/>
            <person name="Nichols R.A."/>
            <person name="Borrell J.S."/>
        </authorList>
    </citation>
    <scope>NUCLEOTIDE SEQUENCE [LARGE SCALE GENOMIC DNA]</scope>
    <source>
        <strain evidence="2">cv. Maze</strain>
        <tissue evidence="1">Seeds</tissue>
    </source>
</reference>
<dbReference type="EMBL" id="JAQQAF010000005">
    <property type="protein sequence ID" value="KAJ8485243.1"/>
    <property type="molecule type" value="Genomic_DNA"/>
</dbReference>
<protein>
    <submittedName>
        <fullName evidence="1">Uncharacterized protein</fullName>
    </submittedName>
</protein>
<dbReference type="Proteomes" id="UP001222027">
    <property type="component" value="Unassembled WGS sequence"/>
</dbReference>
<gene>
    <name evidence="1" type="ORF">OPV22_017728</name>
</gene>
<accession>A0AAV8QX11</accession>